<organism evidence="5 6">
    <name type="scientific">Fontimonas thermophila</name>
    <dbReference type="NCBI Taxonomy" id="1076937"/>
    <lineage>
        <taxon>Bacteria</taxon>
        <taxon>Pseudomonadati</taxon>
        <taxon>Pseudomonadota</taxon>
        <taxon>Gammaproteobacteria</taxon>
        <taxon>Nevskiales</taxon>
        <taxon>Nevskiaceae</taxon>
        <taxon>Fontimonas</taxon>
    </lineage>
</organism>
<dbReference type="PANTHER" id="PTHR30006:SF15">
    <property type="entry name" value="IRON-UTILIZATION PERIPLASMIC PROTEIN"/>
    <property type="match status" value="1"/>
</dbReference>
<reference evidence="5 6" key="1">
    <citation type="submission" date="2016-10" db="EMBL/GenBank/DDBJ databases">
        <authorList>
            <person name="de Groot N.N."/>
        </authorList>
    </citation>
    <scope>NUCLEOTIDE SEQUENCE [LARGE SCALE GENOMIC DNA]</scope>
    <source>
        <strain evidence="5 6">DSM 23609</strain>
    </source>
</reference>
<dbReference type="PANTHER" id="PTHR30006">
    <property type="entry name" value="THIAMINE-BINDING PERIPLASMIC PROTEIN-RELATED"/>
    <property type="match status" value="1"/>
</dbReference>
<dbReference type="SUPFAM" id="SSF53850">
    <property type="entry name" value="Periplasmic binding protein-like II"/>
    <property type="match status" value="1"/>
</dbReference>
<evidence type="ECO:0000256" key="1">
    <source>
        <dbReference type="ARBA" id="ARBA00008520"/>
    </source>
</evidence>
<sequence>MRRLLPVLAMMLTPVAQAAELVVYSARAESLIKPIFERYERERGIKIRYLTDKEAPLIERLRAEGRNTPADLLLTVDAGNLWQAAELGLLRPLQSATLAANIPEHLRDPEGRWYGLSVRARTIVYARDRVQPSDLDSYAALADGRWRGRLCLRTSKKVYNQSLVAMMIAELGMARTEQIVRGWVANLAAPPFASDNEVMDAIVARRCDVGIVNTYYFGRLLREKPELELALFWPDQGENGRGVHVNVSGAGVTRHAKHPQAAQALLEWLSAGPAQHMFAALNLEYPANPDVPPDPAVAAWGSFRQNPINVAQAGALQAEAVKLMDRVGYR</sequence>
<evidence type="ECO:0000313" key="5">
    <source>
        <dbReference type="EMBL" id="SFF51496.1"/>
    </source>
</evidence>
<dbReference type="STRING" id="1076937.SAMN04488120_106114"/>
<keyword evidence="3" id="KW-0408">Iron</keyword>
<evidence type="ECO:0000313" key="6">
    <source>
        <dbReference type="Proteomes" id="UP000199771"/>
    </source>
</evidence>
<accession>A0A1I2JF54</accession>
<keyword evidence="3" id="KW-0479">Metal-binding</keyword>
<dbReference type="PIRSF" id="PIRSF002825">
    <property type="entry name" value="CfbpA"/>
    <property type="match status" value="1"/>
</dbReference>
<dbReference type="InterPro" id="IPR026045">
    <property type="entry name" value="Ferric-bd"/>
</dbReference>
<comment type="similarity">
    <text evidence="1">Belongs to the bacterial solute-binding protein 1 family.</text>
</comment>
<name>A0A1I2JF54_9GAMM</name>
<gene>
    <name evidence="5" type="ORF">SAMN04488120_106114</name>
</gene>
<evidence type="ECO:0000256" key="2">
    <source>
        <dbReference type="ARBA" id="ARBA00022729"/>
    </source>
</evidence>
<dbReference type="Proteomes" id="UP000199771">
    <property type="component" value="Unassembled WGS sequence"/>
</dbReference>
<dbReference type="GO" id="GO:0030288">
    <property type="term" value="C:outer membrane-bounded periplasmic space"/>
    <property type="evidence" value="ECO:0007669"/>
    <property type="project" value="TreeGrafter"/>
</dbReference>
<dbReference type="GO" id="GO:0046872">
    <property type="term" value="F:metal ion binding"/>
    <property type="evidence" value="ECO:0007669"/>
    <property type="project" value="UniProtKB-KW"/>
</dbReference>
<feature type="chain" id="PRO_5011618168" evidence="4">
    <location>
        <begin position="19"/>
        <end position="330"/>
    </location>
</feature>
<dbReference type="Gene3D" id="3.40.190.10">
    <property type="entry name" value="Periplasmic binding protein-like II"/>
    <property type="match status" value="2"/>
</dbReference>
<dbReference type="EMBL" id="FOOC01000006">
    <property type="protein sequence ID" value="SFF51496.1"/>
    <property type="molecule type" value="Genomic_DNA"/>
</dbReference>
<evidence type="ECO:0000256" key="4">
    <source>
        <dbReference type="SAM" id="SignalP"/>
    </source>
</evidence>
<keyword evidence="2 4" id="KW-0732">Signal</keyword>
<dbReference type="Pfam" id="PF13343">
    <property type="entry name" value="SBP_bac_6"/>
    <property type="match status" value="1"/>
</dbReference>
<protein>
    <submittedName>
        <fullName evidence="5">Iron(III) transport system substrate-binding protein</fullName>
    </submittedName>
</protein>
<proteinExistence type="inferred from homology"/>
<feature type="binding site" evidence="3">
    <location>
        <position position="216"/>
    </location>
    <ligand>
        <name>Fe cation</name>
        <dbReference type="ChEBI" id="CHEBI:24875"/>
    </ligand>
</feature>
<keyword evidence="6" id="KW-1185">Reference proteome</keyword>
<dbReference type="AlphaFoldDB" id="A0A1I2JF54"/>
<feature type="signal peptide" evidence="4">
    <location>
        <begin position="1"/>
        <end position="18"/>
    </location>
</feature>
<evidence type="ECO:0000256" key="3">
    <source>
        <dbReference type="PIRSR" id="PIRSR002825-1"/>
    </source>
</evidence>
<feature type="binding site" evidence="3">
    <location>
        <position position="215"/>
    </location>
    <ligand>
        <name>Fe cation</name>
        <dbReference type="ChEBI" id="CHEBI:24875"/>
    </ligand>
</feature>